<keyword evidence="1" id="KW-0812">Transmembrane</keyword>
<name>A0A0G1L2Y2_9BACT</name>
<sequence>MNDMNKRIPDKTTVTFLLNIPAGGGWGGCEERLIERLSFVDYDAHRVILMVNHNLLFPEKIRNFGIPVEIVNFPFSLEDTRFWPRILKMYRLLSSTGTKRVIFVHNIFLQFGLADFLAGFLVSRGHVYSWEVLLAPRPLQ</sequence>
<protein>
    <recommendedName>
        <fullName evidence="4">Glycosyltransferase subfamily 4-like N-terminal domain-containing protein</fullName>
    </recommendedName>
</protein>
<dbReference type="Proteomes" id="UP000033966">
    <property type="component" value="Unassembled WGS sequence"/>
</dbReference>
<evidence type="ECO:0000313" key="3">
    <source>
        <dbReference type="Proteomes" id="UP000033966"/>
    </source>
</evidence>
<evidence type="ECO:0008006" key="4">
    <source>
        <dbReference type="Google" id="ProtNLM"/>
    </source>
</evidence>
<comment type="caution">
    <text evidence="2">The sequence shown here is derived from an EMBL/GenBank/DDBJ whole genome shotgun (WGS) entry which is preliminary data.</text>
</comment>
<evidence type="ECO:0000313" key="2">
    <source>
        <dbReference type="EMBL" id="KKT90138.1"/>
    </source>
</evidence>
<reference evidence="2 3" key="1">
    <citation type="journal article" date="2015" name="Nature">
        <title>rRNA introns, odd ribosomes, and small enigmatic genomes across a large radiation of phyla.</title>
        <authorList>
            <person name="Brown C.T."/>
            <person name="Hug L.A."/>
            <person name="Thomas B.C."/>
            <person name="Sharon I."/>
            <person name="Castelle C.J."/>
            <person name="Singh A."/>
            <person name="Wilkins M.J."/>
            <person name="Williams K.H."/>
            <person name="Banfield J.F."/>
        </authorList>
    </citation>
    <scope>NUCLEOTIDE SEQUENCE [LARGE SCALE GENOMIC DNA]</scope>
</reference>
<organism evidence="2 3">
    <name type="scientific">Candidatus Jorgensenbacteria bacterium GW2011_GWA2_45_13</name>
    <dbReference type="NCBI Taxonomy" id="1618662"/>
    <lineage>
        <taxon>Bacteria</taxon>
        <taxon>Candidatus Joergenseniibacteriota</taxon>
    </lineage>
</organism>
<feature type="transmembrane region" description="Helical" evidence="1">
    <location>
        <begin position="101"/>
        <end position="122"/>
    </location>
</feature>
<keyword evidence="1" id="KW-1133">Transmembrane helix</keyword>
<gene>
    <name evidence="2" type="ORF">UW92_C0043G0009</name>
</gene>
<proteinExistence type="predicted"/>
<dbReference type="PROSITE" id="PS51257">
    <property type="entry name" value="PROKAR_LIPOPROTEIN"/>
    <property type="match status" value="1"/>
</dbReference>
<keyword evidence="1" id="KW-0472">Membrane</keyword>
<accession>A0A0G1L2Y2</accession>
<evidence type="ECO:0000256" key="1">
    <source>
        <dbReference type="SAM" id="Phobius"/>
    </source>
</evidence>
<feature type="non-terminal residue" evidence="2">
    <location>
        <position position="140"/>
    </location>
</feature>
<dbReference type="AlphaFoldDB" id="A0A0G1L2Y2"/>
<dbReference type="EMBL" id="LCKF01000043">
    <property type="protein sequence ID" value="KKT90138.1"/>
    <property type="molecule type" value="Genomic_DNA"/>
</dbReference>